<dbReference type="Proteomes" id="UP000235777">
    <property type="component" value="Unassembled WGS sequence"/>
</dbReference>
<dbReference type="InterPro" id="IPR052552">
    <property type="entry name" value="YeaO-like"/>
</dbReference>
<protein>
    <submittedName>
        <fullName evidence="1">DUF488 domain-containing protein</fullName>
    </submittedName>
</protein>
<dbReference type="EMBL" id="PNYC01000005">
    <property type="protein sequence ID" value="PMS37130.1"/>
    <property type="molecule type" value="Genomic_DNA"/>
</dbReference>
<dbReference type="PANTHER" id="PTHR36849:SF1">
    <property type="entry name" value="CYTOPLASMIC PROTEIN"/>
    <property type="match status" value="1"/>
</dbReference>
<dbReference type="Pfam" id="PF22752">
    <property type="entry name" value="DUF488-N3i"/>
    <property type="match status" value="1"/>
</dbReference>
<reference evidence="1 2" key="1">
    <citation type="submission" date="2018-01" db="EMBL/GenBank/DDBJ databases">
        <title>Whole genome analyses suggest that Burkholderia sensu lato contains two further novel genera in the rhizoxinica-symbiotica group Mycetohabitans gen. nov., and Trinickia gen. nov.: implications for the evolution of diazotrophy and nodulation in the Burkholderiaceae.</title>
        <authorList>
            <person name="Estrada-de los Santos P."/>
            <person name="Palmer M."/>
            <person name="Chavez-Ramirez B."/>
            <person name="Beukes C."/>
            <person name="Steenkamp E.T."/>
            <person name="Hirsch A.M."/>
            <person name="Manyaka P."/>
            <person name="Maluk M."/>
            <person name="Lafos M."/>
            <person name="Crook M."/>
            <person name="Gross E."/>
            <person name="Simon M.F."/>
            <person name="Bueno dos Reis Junior F."/>
            <person name="Poole P.S."/>
            <person name="Venter S.N."/>
            <person name="James E.K."/>
        </authorList>
    </citation>
    <scope>NUCLEOTIDE SEQUENCE [LARGE SCALE GENOMIC DNA]</scope>
    <source>
        <strain evidence="1 2">JPY 581</strain>
    </source>
</reference>
<gene>
    <name evidence="1" type="ORF">C0Z20_10550</name>
</gene>
<evidence type="ECO:0000313" key="1">
    <source>
        <dbReference type="EMBL" id="PMS37130.1"/>
    </source>
</evidence>
<comment type="caution">
    <text evidence="1">The sequence shown here is derived from an EMBL/GenBank/DDBJ whole genome shotgun (WGS) entry which is preliminary data.</text>
</comment>
<dbReference type="AlphaFoldDB" id="A0A2N7X698"/>
<dbReference type="PANTHER" id="PTHR36849">
    <property type="entry name" value="CYTOPLASMIC PROTEIN-RELATED"/>
    <property type="match status" value="1"/>
</dbReference>
<dbReference type="OrthoDB" id="9790745at2"/>
<accession>A0A2N7X698</accession>
<proteinExistence type="predicted"/>
<evidence type="ECO:0000313" key="2">
    <source>
        <dbReference type="Proteomes" id="UP000235777"/>
    </source>
</evidence>
<organism evidence="1 2">
    <name type="scientific">Trinickia symbiotica</name>
    <dbReference type="NCBI Taxonomy" id="863227"/>
    <lineage>
        <taxon>Bacteria</taxon>
        <taxon>Pseudomonadati</taxon>
        <taxon>Pseudomonadota</taxon>
        <taxon>Betaproteobacteria</taxon>
        <taxon>Burkholderiales</taxon>
        <taxon>Burkholderiaceae</taxon>
        <taxon>Trinickia</taxon>
    </lineage>
</organism>
<dbReference type="RefSeq" id="WP_018440596.1">
    <property type="nucleotide sequence ID" value="NZ_KB890171.1"/>
</dbReference>
<name>A0A2N7X698_9BURK</name>
<sequence>MKKLQISLARAYDPPGDDQGARYLVDRVWPRGVTKQALGIEQWLRDVGPTTALRRWFAHDPERWNEFTQRYRAELDANAEAWQPLADAAKHGPITLVYGARDPEHNQAVVLRDYLVEKLSAR</sequence>
<dbReference type="STRING" id="863227.GCA_000373005_02049"/>
<keyword evidence="2" id="KW-1185">Reference proteome</keyword>